<dbReference type="OMA" id="IKEGHEY"/>
<dbReference type="PANTHER" id="PTHR37984:SF13">
    <property type="entry name" value="RIBONUCLEASE H"/>
    <property type="match status" value="1"/>
</dbReference>
<dbReference type="RefSeq" id="XP_038059572.1">
    <property type="nucleotide sequence ID" value="XM_038203644.1"/>
</dbReference>
<dbReference type="Gene3D" id="3.10.10.10">
    <property type="entry name" value="HIV Type 1 Reverse Transcriptase, subunit A, domain 1"/>
    <property type="match status" value="1"/>
</dbReference>
<protein>
    <recommendedName>
        <fullName evidence="3">Reverse transcriptase domain-containing protein</fullName>
    </recommendedName>
</protein>
<keyword evidence="2" id="KW-1185">Reference proteome</keyword>
<dbReference type="PANTHER" id="PTHR37984">
    <property type="entry name" value="PROTEIN CBG26694"/>
    <property type="match status" value="1"/>
</dbReference>
<dbReference type="InterPro" id="IPR043502">
    <property type="entry name" value="DNA/RNA_pol_sf"/>
</dbReference>
<dbReference type="AlphaFoldDB" id="A0A914A6T4"/>
<organism evidence="1 2">
    <name type="scientific">Patiria miniata</name>
    <name type="common">Bat star</name>
    <name type="synonym">Asterina miniata</name>
    <dbReference type="NCBI Taxonomy" id="46514"/>
    <lineage>
        <taxon>Eukaryota</taxon>
        <taxon>Metazoa</taxon>
        <taxon>Echinodermata</taxon>
        <taxon>Eleutherozoa</taxon>
        <taxon>Asterozoa</taxon>
        <taxon>Asteroidea</taxon>
        <taxon>Valvatacea</taxon>
        <taxon>Valvatida</taxon>
        <taxon>Asterinidae</taxon>
        <taxon>Patiria</taxon>
    </lineage>
</organism>
<sequence length="184" mass="20539">MLGEYPELFREEIGELKCITGKLNVRDKAQPAFLKARQVPYALRPRVEAELTKLERQGIISPVESSDWATPIVPVPKPNGGVRICGDFKVTVNPNLNIECYPLPRVEDVHANLSAGQRYSKLDLCQAYLHMVIDAESRELLTINTHKGLFVYSRLPFGIASVPAEVEMHGTGTPRHTWSPVHLG</sequence>
<name>A0A914A6T4_PATMI</name>
<dbReference type="Proteomes" id="UP000887568">
    <property type="component" value="Unplaced"/>
</dbReference>
<reference evidence="1" key="1">
    <citation type="submission" date="2022-11" db="UniProtKB">
        <authorList>
            <consortium name="EnsemblMetazoa"/>
        </authorList>
    </citation>
    <scope>IDENTIFICATION</scope>
</reference>
<accession>A0A914A6T4</accession>
<dbReference type="SUPFAM" id="SSF56672">
    <property type="entry name" value="DNA/RNA polymerases"/>
    <property type="match status" value="1"/>
</dbReference>
<dbReference type="InterPro" id="IPR050951">
    <property type="entry name" value="Retrovirus_Pol_polyprotein"/>
</dbReference>
<evidence type="ECO:0000313" key="2">
    <source>
        <dbReference type="Proteomes" id="UP000887568"/>
    </source>
</evidence>
<proteinExistence type="predicted"/>
<evidence type="ECO:0008006" key="3">
    <source>
        <dbReference type="Google" id="ProtNLM"/>
    </source>
</evidence>
<dbReference type="OrthoDB" id="10056300at2759"/>
<dbReference type="CDD" id="cd01647">
    <property type="entry name" value="RT_LTR"/>
    <property type="match status" value="1"/>
</dbReference>
<dbReference type="GeneID" id="119730651"/>
<dbReference type="EnsemblMetazoa" id="XM_038203644.1">
    <property type="protein sequence ID" value="XP_038059572.1"/>
    <property type="gene ID" value="LOC119730651"/>
</dbReference>
<evidence type="ECO:0000313" key="1">
    <source>
        <dbReference type="EnsemblMetazoa" id="XP_038059572.1"/>
    </source>
</evidence>